<dbReference type="Pfam" id="PF00106">
    <property type="entry name" value="adh_short"/>
    <property type="match status" value="1"/>
</dbReference>
<dbReference type="HOGENOM" id="CLU_010194_2_11_1"/>
<dbReference type="PRINTS" id="PR00081">
    <property type="entry name" value="GDHRDH"/>
</dbReference>
<dbReference type="SUPFAM" id="SSF51735">
    <property type="entry name" value="NAD(P)-binding Rossmann-fold domains"/>
    <property type="match status" value="1"/>
</dbReference>
<keyword evidence="3" id="KW-0560">Oxidoreductase</keyword>
<dbReference type="Proteomes" id="UP000016924">
    <property type="component" value="Unassembled WGS sequence"/>
</dbReference>
<dbReference type="AlphaFoldDB" id="R7YS04"/>
<accession>R7YS04</accession>
<organism evidence="5 6">
    <name type="scientific">Coniosporium apollinis (strain CBS 100218)</name>
    <name type="common">Rock-inhabiting black yeast</name>
    <dbReference type="NCBI Taxonomy" id="1168221"/>
    <lineage>
        <taxon>Eukaryota</taxon>
        <taxon>Fungi</taxon>
        <taxon>Dikarya</taxon>
        <taxon>Ascomycota</taxon>
        <taxon>Pezizomycotina</taxon>
        <taxon>Dothideomycetes</taxon>
        <taxon>Dothideomycetes incertae sedis</taxon>
        <taxon>Coniosporium</taxon>
    </lineage>
</organism>
<dbReference type="InterPro" id="IPR036291">
    <property type="entry name" value="NAD(P)-bd_dom_sf"/>
</dbReference>
<dbReference type="SMART" id="SM00822">
    <property type="entry name" value="PKS_KR"/>
    <property type="match status" value="1"/>
</dbReference>
<feature type="domain" description="Ketoreductase" evidence="4">
    <location>
        <begin position="8"/>
        <end position="187"/>
    </location>
</feature>
<dbReference type="RefSeq" id="XP_007780002.1">
    <property type="nucleotide sequence ID" value="XM_007781812.1"/>
</dbReference>
<comment type="similarity">
    <text evidence="1">Belongs to the short-chain dehydrogenases/reductases (SDR) family.</text>
</comment>
<keyword evidence="6" id="KW-1185">Reference proteome</keyword>
<dbReference type="FunFam" id="3.40.50.720:FF:000281">
    <property type="entry name" value="Uncharacterized oxidoreductase YIR035C"/>
    <property type="match status" value="1"/>
</dbReference>
<evidence type="ECO:0000259" key="4">
    <source>
        <dbReference type="SMART" id="SM00822"/>
    </source>
</evidence>
<protein>
    <recommendedName>
        <fullName evidence="4">Ketoreductase domain-containing protein</fullName>
    </recommendedName>
</protein>
<dbReference type="InterPro" id="IPR002347">
    <property type="entry name" value="SDR_fam"/>
</dbReference>
<dbReference type="Gene3D" id="3.40.50.720">
    <property type="entry name" value="NAD(P)-binding Rossmann-like Domain"/>
    <property type="match status" value="1"/>
</dbReference>
<evidence type="ECO:0000256" key="2">
    <source>
        <dbReference type="ARBA" id="ARBA00022857"/>
    </source>
</evidence>
<dbReference type="EMBL" id="JH767569">
    <property type="protein sequence ID" value="EON64685.1"/>
    <property type="molecule type" value="Genomic_DNA"/>
</dbReference>
<sequence length="268" mass="28943">MASQVKNRVIIVTGASRGIGLAAARYLLQQGHNLVVVARSKGPLEQLRSQYPQQVQVLAGDLADLSLGQRAADLATSSWNRIDSLIVNHGVLEPVKRISEVNAEDWRSAFDINVFSAVALVKAALPSLRSAEGRIIFTSSGASVGAYSTWGSYGASKAVLNHLAMSLAVEEPNVTSISIRPGVVDTEMQRELREIHHTSMDKKDAEKFASLKKNGGLLKPEQPGHVMAKLAVDAPKELSGRFLRQLERRQPQSIPGVIADRVVPLCSP</sequence>
<dbReference type="STRING" id="1168221.R7YS04"/>
<dbReference type="OMA" id="SHVDEWR"/>
<name>R7YS04_CONA1</name>
<dbReference type="OrthoDB" id="153074at2759"/>
<dbReference type="GeneID" id="19901229"/>
<evidence type="ECO:0000256" key="1">
    <source>
        <dbReference type="ARBA" id="ARBA00006484"/>
    </source>
</evidence>
<evidence type="ECO:0000313" key="5">
    <source>
        <dbReference type="EMBL" id="EON64685.1"/>
    </source>
</evidence>
<dbReference type="GO" id="GO:0050664">
    <property type="term" value="F:oxidoreductase activity, acting on NAD(P)H, oxygen as acceptor"/>
    <property type="evidence" value="ECO:0007669"/>
    <property type="project" value="TreeGrafter"/>
</dbReference>
<reference evidence="6" key="1">
    <citation type="submission" date="2012-06" db="EMBL/GenBank/DDBJ databases">
        <title>The genome sequence of Coniosporium apollinis CBS 100218.</title>
        <authorList>
            <consortium name="The Broad Institute Genome Sequencing Platform"/>
            <person name="Cuomo C."/>
            <person name="Gorbushina A."/>
            <person name="Noack S."/>
            <person name="Walker B."/>
            <person name="Young S.K."/>
            <person name="Zeng Q."/>
            <person name="Gargeya S."/>
            <person name="Fitzgerald M."/>
            <person name="Haas B."/>
            <person name="Abouelleil A."/>
            <person name="Alvarado L."/>
            <person name="Arachchi H.M."/>
            <person name="Berlin A.M."/>
            <person name="Chapman S.B."/>
            <person name="Goldberg J."/>
            <person name="Griggs A."/>
            <person name="Gujja S."/>
            <person name="Hansen M."/>
            <person name="Howarth C."/>
            <person name="Imamovic A."/>
            <person name="Larimer J."/>
            <person name="McCowan C."/>
            <person name="Montmayeur A."/>
            <person name="Murphy C."/>
            <person name="Neiman D."/>
            <person name="Pearson M."/>
            <person name="Priest M."/>
            <person name="Roberts A."/>
            <person name="Saif S."/>
            <person name="Shea T."/>
            <person name="Sisk P."/>
            <person name="Sykes S."/>
            <person name="Wortman J."/>
            <person name="Nusbaum C."/>
            <person name="Birren B."/>
        </authorList>
    </citation>
    <scope>NUCLEOTIDE SEQUENCE [LARGE SCALE GENOMIC DNA]</scope>
    <source>
        <strain evidence="6">CBS 100218</strain>
    </source>
</reference>
<keyword evidence="2" id="KW-0521">NADP</keyword>
<dbReference type="PANTHER" id="PTHR43008">
    <property type="entry name" value="BENZIL REDUCTASE"/>
    <property type="match status" value="1"/>
</dbReference>
<dbReference type="eggNOG" id="KOG1204">
    <property type="taxonomic scope" value="Eukaryota"/>
</dbReference>
<dbReference type="PANTHER" id="PTHR43008:SF8">
    <property type="entry name" value="BENZIL REDUCTASE ((S)-BENZOIN FORMING) IRC24"/>
    <property type="match status" value="1"/>
</dbReference>
<dbReference type="InterPro" id="IPR057326">
    <property type="entry name" value="KR_dom"/>
</dbReference>
<proteinExistence type="inferred from homology"/>
<gene>
    <name evidence="5" type="ORF">W97_03918</name>
</gene>
<dbReference type="CDD" id="cd05367">
    <property type="entry name" value="SPR-like_SDR_c"/>
    <property type="match status" value="1"/>
</dbReference>
<evidence type="ECO:0000313" key="6">
    <source>
        <dbReference type="Proteomes" id="UP000016924"/>
    </source>
</evidence>
<evidence type="ECO:0000256" key="3">
    <source>
        <dbReference type="ARBA" id="ARBA00023002"/>
    </source>
</evidence>